<evidence type="ECO:0000313" key="2">
    <source>
        <dbReference type="Proteomes" id="UP001445335"/>
    </source>
</evidence>
<dbReference type="EMBL" id="JALJOU010000004">
    <property type="protein sequence ID" value="KAK9844084.1"/>
    <property type="molecule type" value="Genomic_DNA"/>
</dbReference>
<gene>
    <name evidence="1" type="ORF">WJX81_004219</name>
</gene>
<dbReference type="AlphaFoldDB" id="A0AAW1SDV5"/>
<dbReference type="Pfam" id="PF00106">
    <property type="entry name" value="adh_short"/>
    <property type="match status" value="1"/>
</dbReference>
<proteinExistence type="predicted"/>
<accession>A0AAW1SDV5</accession>
<name>A0AAW1SDV5_9CHLO</name>
<dbReference type="PANTHER" id="PTHR43550">
    <property type="entry name" value="3-KETODIHYDROSPHINGOSINE REDUCTASE"/>
    <property type="match status" value="1"/>
</dbReference>
<evidence type="ECO:0008006" key="3">
    <source>
        <dbReference type="Google" id="ProtNLM"/>
    </source>
</evidence>
<dbReference type="InterPro" id="IPR036291">
    <property type="entry name" value="NAD(P)-bd_dom_sf"/>
</dbReference>
<dbReference type="PANTHER" id="PTHR43550:SF3">
    <property type="entry name" value="3-KETODIHYDROSPHINGOSINE REDUCTASE"/>
    <property type="match status" value="1"/>
</dbReference>
<dbReference type="InterPro" id="IPR002347">
    <property type="entry name" value="SDR_fam"/>
</dbReference>
<dbReference type="GO" id="GO:0030148">
    <property type="term" value="P:sphingolipid biosynthetic process"/>
    <property type="evidence" value="ECO:0007669"/>
    <property type="project" value="TreeGrafter"/>
</dbReference>
<dbReference type="GO" id="GO:0006666">
    <property type="term" value="P:3-keto-sphinganine metabolic process"/>
    <property type="evidence" value="ECO:0007669"/>
    <property type="project" value="TreeGrafter"/>
</dbReference>
<keyword evidence="2" id="KW-1185">Reference proteome</keyword>
<evidence type="ECO:0000313" key="1">
    <source>
        <dbReference type="EMBL" id="KAK9844084.1"/>
    </source>
</evidence>
<dbReference type="Gene3D" id="3.40.50.720">
    <property type="entry name" value="NAD(P)-binding Rossmann-like Domain"/>
    <property type="match status" value="1"/>
</dbReference>
<dbReference type="GO" id="GO:0047560">
    <property type="term" value="F:3-dehydrosphinganine reductase activity"/>
    <property type="evidence" value="ECO:0007669"/>
    <property type="project" value="TreeGrafter"/>
</dbReference>
<dbReference type="GO" id="GO:0005789">
    <property type="term" value="C:endoplasmic reticulum membrane"/>
    <property type="evidence" value="ECO:0007669"/>
    <property type="project" value="TreeGrafter"/>
</dbReference>
<dbReference type="PRINTS" id="PR00081">
    <property type="entry name" value="GDHRDH"/>
</dbReference>
<dbReference type="SUPFAM" id="SSF51735">
    <property type="entry name" value="NAD(P)-binding Rossmann-fold domains"/>
    <property type="match status" value="1"/>
</dbReference>
<reference evidence="1 2" key="1">
    <citation type="journal article" date="2024" name="Nat. Commun.">
        <title>Phylogenomics reveals the evolutionary origins of lichenization in chlorophyte algae.</title>
        <authorList>
            <person name="Puginier C."/>
            <person name="Libourel C."/>
            <person name="Otte J."/>
            <person name="Skaloud P."/>
            <person name="Haon M."/>
            <person name="Grisel S."/>
            <person name="Petersen M."/>
            <person name="Berrin J.G."/>
            <person name="Delaux P.M."/>
            <person name="Dal Grande F."/>
            <person name="Keller J."/>
        </authorList>
    </citation>
    <scope>NUCLEOTIDE SEQUENCE [LARGE SCALE GENOMIC DNA]</scope>
    <source>
        <strain evidence="1 2">SAG 245.80</strain>
    </source>
</reference>
<comment type="caution">
    <text evidence="1">The sequence shown here is derived from an EMBL/GenBank/DDBJ whole genome shotgun (WGS) entry which is preliminary data.</text>
</comment>
<organism evidence="1 2">
    <name type="scientific">Elliptochloris bilobata</name>
    <dbReference type="NCBI Taxonomy" id="381761"/>
    <lineage>
        <taxon>Eukaryota</taxon>
        <taxon>Viridiplantae</taxon>
        <taxon>Chlorophyta</taxon>
        <taxon>core chlorophytes</taxon>
        <taxon>Trebouxiophyceae</taxon>
        <taxon>Trebouxiophyceae incertae sedis</taxon>
        <taxon>Elliptochloris clade</taxon>
        <taxon>Elliptochloris</taxon>
    </lineage>
</organism>
<protein>
    <recommendedName>
        <fullName evidence="3">SDR family NAD(P)-dependent oxidoreductase</fullName>
    </recommendedName>
</protein>
<sequence>MRRHLHLFARAAGISAYCASKFAVRGFMDSLRLELLGTGVTLHMACPGFVDTPMIREAQKAASDNVKRLKASFVPTMMTAEQVADHTVRGLARGSYIIGSPDRGANMIVGSSLAAVSARFYPGGMKLD</sequence>
<dbReference type="Proteomes" id="UP001445335">
    <property type="component" value="Unassembled WGS sequence"/>
</dbReference>